<name>A0A927R5X9_9ACTN</name>
<comment type="caution">
    <text evidence="1">The sequence shown here is derived from an EMBL/GenBank/DDBJ whole genome shotgun (WGS) entry which is preliminary data.</text>
</comment>
<protein>
    <submittedName>
        <fullName evidence="1">Uncharacterized protein YukE</fullName>
    </submittedName>
</protein>
<dbReference type="EMBL" id="JADBEB010000001">
    <property type="protein sequence ID" value="MBE1486331.1"/>
    <property type="molecule type" value="Genomic_DNA"/>
</dbReference>
<dbReference type="Proteomes" id="UP000649753">
    <property type="component" value="Unassembled WGS sequence"/>
</dbReference>
<evidence type="ECO:0000313" key="2">
    <source>
        <dbReference type="Proteomes" id="UP000649753"/>
    </source>
</evidence>
<gene>
    <name evidence="1" type="ORF">H4W31_001969</name>
</gene>
<keyword evidence="2" id="KW-1185">Reference proteome</keyword>
<sequence>MGDEVRADPVEIARVAQSYLESSTELATALRTVRAEALISPSDFGQVSSAGQLNDAYTAVAASAGTAVERVIAVLEVDNESLLQVAFAYQQADERAAQRHRSAHPNIPI</sequence>
<dbReference type="RefSeq" id="WP_192766368.1">
    <property type="nucleotide sequence ID" value="NZ_JADBEB010000001.1"/>
</dbReference>
<proteinExistence type="predicted"/>
<reference evidence="1" key="1">
    <citation type="submission" date="2020-10" db="EMBL/GenBank/DDBJ databases">
        <title>Sequencing the genomes of 1000 actinobacteria strains.</title>
        <authorList>
            <person name="Klenk H.-P."/>
        </authorList>
    </citation>
    <scope>NUCLEOTIDE SEQUENCE</scope>
    <source>
        <strain evidence="1">DSM 46832</strain>
    </source>
</reference>
<evidence type="ECO:0000313" key="1">
    <source>
        <dbReference type="EMBL" id="MBE1486331.1"/>
    </source>
</evidence>
<accession>A0A927R5X9</accession>
<dbReference type="Gene3D" id="1.10.287.1060">
    <property type="entry name" value="ESAT-6-like"/>
    <property type="match status" value="1"/>
</dbReference>
<dbReference type="AlphaFoldDB" id="A0A927R5X9"/>
<organism evidence="1 2">
    <name type="scientific">Plantactinospora soyae</name>
    <dbReference type="NCBI Taxonomy" id="1544732"/>
    <lineage>
        <taxon>Bacteria</taxon>
        <taxon>Bacillati</taxon>
        <taxon>Actinomycetota</taxon>
        <taxon>Actinomycetes</taxon>
        <taxon>Micromonosporales</taxon>
        <taxon>Micromonosporaceae</taxon>
        <taxon>Plantactinospora</taxon>
    </lineage>
</organism>